<protein>
    <submittedName>
        <fullName evidence="1">Uncharacterized protein</fullName>
    </submittedName>
</protein>
<organism evidence="1 2">
    <name type="scientific">Streptomyces ipomoeae 91-03</name>
    <dbReference type="NCBI Taxonomy" id="698759"/>
    <lineage>
        <taxon>Bacteria</taxon>
        <taxon>Bacillati</taxon>
        <taxon>Actinomycetota</taxon>
        <taxon>Actinomycetes</taxon>
        <taxon>Kitasatosporales</taxon>
        <taxon>Streptomycetaceae</taxon>
        <taxon>Streptomyces</taxon>
    </lineage>
</organism>
<sequence length="42" mass="4474">MALATEADAQRMDGISLTCLSAVLACPSYGQAFLVESIHLLY</sequence>
<dbReference type="Proteomes" id="UP000010411">
    <property type="component" value="Unassembled WGS sequence"/>
</dbReference>
<reference evidence="1 2" key="1">
    <citation type="submission" date="2012-11" db="EMBL/GenBank/DDBJ databases">
        <authorList>
            <person name="Huguet-Tapia J.C."/>
            <person name="Durkin A.S."/>
            <person name="Pettis G.S."/>
            <person name="Badger J.H."/>
        </authorList>
    </citation>
    <scope>NUCLEOTIDE SEQUENCE [LARGE SCALE GENOMIC DNA]</scope>
    <source>
        <strain evidence="1 2">91-03</strain>
    </source>
</reference>
<keyword evidence="2" id="KW-1185">Reference proteome</keyword>
<accession>L1KT12</accession>
<name>L1KT12_9ACTN</name>
<gene>
    <name evidence="1" type="ORF">STRIP9103_01580</name>
</gene>
<evidence type="ECO:0000313" key="2">
    <source>
        <dbReference type="Proteomes" id="UP000010411"/>
    </source>
</evidence>
<dbReference type="AlphaFoldDB" id="L1KT12"/>
<dbReference type="EMBL" id="AEJC01000416">
    <property type="protein sequence ID" value="EKX63610.1"/>
    <property type="molecule type" value="Genomic_DNA"/>
</dbReference>
<proteinExistence type="predicted"/>
<evidence type="ECO:0000313" key="1">
    <source>
        <dbReference type="EMBL" id="EKX63610.1"/>
    </source>
</evidence>
<comment type="caution">
    <text evidence="1">The sequence shown here is derived from an EMBL/GenBank/DDBJ whole genome shotgun (WGS) entry which is preliminary data.</text>
</comment>